<evidence type="ECO:0000313" key="1">
    <source>
        <dbReference type="EMBL" id="SDN43200.1"/>
    </source>
</evidence>
<organism evidence="1 2">
    <name type="scientific">Actinacidiphila guanduensis</name>
    <dbReference type="NCBI Taxonomy" id="310781"/>
    <lineage>
        <taxon>Bacteria</taxon>
        <taxon>Bacillati</taxon>
        <taxon>Actinomycetota</taxon>
        <taxon>Actinomycetes</taxon>
        <taxon>Kitasatosporales</taxon>
        <taxon>Streptomycetaceae</taxon>
        <taxon>Actinacidiphila</taxon>
    </lineage>
</organism>
<dbReference type="Proteomes" id="UP000199341">
    <property type="component" value="Unassembled WGS sequence"/>
</dbReference>
<name>A0A1H0BC03_9ACTN</name>
<evidence type="ECO:0000313" key="2">
    <source>
        <dbReference type="Proteomes" id="UP000199341"/>
    </source>
</evidence>
<reference evidence="1 2" key="1">
    <citation type="submission" date="2016-10" db="EMBL/GenBank/DDBJ databases">
        <authorList>
            <person name="de Groot N.N."/>
        </authorList>
    </citation>
    <scope>NUCLEOTIDE SEQUENCE [LARGE SCALE GENOMIC DNA]</scope>
    <source>
        <strain evidence="1 2">CGMCC 4.2022</strain>
    </source>
</reference>
<keyword evidence="2" id="KW-1185">Reference proteome</keyword>
<sequence>MRESCVIGAADGHPLVGDCARAVLFGTADGHERRKVARGRREPVRAPGQGFFPW</sequence>
<proteinExistence type="predicted"/>
<dbReference type="AlphaFoldDB" id="A0A1H0BC03"/>
<gene>
    <name evidence="1" type="ORF">SAMN05216259_104131</name>
</gene>
<protein>
    <submittedName>
        <fullName evidence="1">Uncharacterized protein</fullName>
    </submittedName>
</protein>
<accession>A0A1H0BC03</accession>
<dbReference type="EMBL" id="FNIE01000004">
    <property type="protein sequence ID" value="SDN43200.1"/>
    <property type="molecule type" value="Genomic_DNA"/>
</dbReference>